<organism evidence="2 3">
    <name type="scientific">Candidatus Anaerobiospirillum pullistercoris</name>
    <dbReference type="NCBI Taxonomy" id="2838452"/>
    <lineage>
        <taxon>Bacteria</taxon>
        <taxon>Pseudomonadati</taxon>
        <taxon>Pseudomonadota</taxon>
        <taxon>Gammaproteobacteria</taxon>
        <taxon>Aeromonadales</taxon>
        <taxon>Succinivibrionaceae</taxon>
        <taxon>Anaerobiospirillum</taxon>
    </lineage>
</organism>
<evidence type="ECO:0000256" key="1">
    <source>
        <dbReference type="SAM" id="Coils"/>
    </source>
</evidence>
<reference evidence="2" key="2">
    <citation type="submission" date="2021-04" db="EMBL/GenBank/DDBJ databases">
        <authorList>
            <person name="Gilroy R."/>
        </authorList>
    </citation>
    <scope>NUCLEOTIDE SEQUENCE</scope>
    <source>
        <strain evidence="2">USASDec5-558</strain>
    </source>
</reference>
<protein>
    <submittedName>
        <fullName evidence="2">Uncharacterized protein</fullName>
    </submittedName>
</protein>
<evidence type="ECO:0000313" key="2">
    <source>
        <dbReference type="EMBL" id="HIX56889.1"/>
    </source>
</evidence>
<reference evidence="2" key="1">
    <citation type="journal article" date="2021" name="PeerJ">
        <title>Extensive microbial diversity within the chicken gut microbiome revealed by metagenomics and culture.</title>
        <authorList>
            <person name="Gilroy R."/>
            <person name="Ravi A."/>
            <person name="Getino M."/>
            <person name="Pursley I."/>
            <person name="Horton D.L."/>
            <person name="Alikhan N.F."/>
            <person name="Baker D."/>
            <person name="Gharbi K."/>
            <person name="Hall N."/>
            <person name="Watson M."/>
            <person name="Adriaenssens E.M."/>
            <person name="Foster-Nyarko E."/>
            <person name="Jarju S."/>
            <person name="Secka A."/>
            <person name="Antonio M."/>
            <person name="Oren A."/>
            <person name="Chaudhuri R.R."/>
            <person name="La Ragione R."/>
            <person name="Hildebrand F."/>
            <person name="Pallen M.J."/>
        </authorList>
    </citation>
    <scope>NUCLEOTIDE SEQUENCE</scope>
    <source>
        <strain evidence="2">USASDec5-558</strain>
    </source>
</reference>
<dbReference type="EMBL" id="DXEV01000102">
    <property type="protein sequence ID" value="HIX56889.1"/>
    <property type="molecule type" value="Genomic_DNA"/>
</dbReference>
<comment type="caution">
    <text evidence="2">The sequence shown here is derived from an EMBL/GenBank/DDBJ whole genome shotgun (WGS) entry which is preliminary data.</text>
</comment>
<feature type="coiled-coil region" evidence="1">
    <location>
        <begin position="1040"/>
        <end position="1067"/>
    </location>
</feature>
<keyword evidence="1" id="KW-0175">Coiled coil</keyword>
<evidence type="ECO:0000313" key="3">
    <source>
        <dbReference type="Proteomes" id="UP000886829"/>
    </source>
</evidence>
<accession>A0A9D2B1E0</accession>
<dbReference type="Proteomes" id="UP000886829">
    <property type="component" value="Unassembled WGS sequence"/>
</dbReference>
<name>A0A9D2B1E0_9GAMM</name>
<sequence>MSANAERTADNTKRTQVPSVLAQIYSQLEHQIKRHTPDNSNSTEASAKAYFYLEPDSNALTASDDNGTAFTSGIAKLTGLNALYVAIGFSLASKELAIGLGANRITTDQVNITDLLFMLRKTANQIYLQAQGNIGVHLGDTYLGFSLQGSLSPQAFSLMAASWPDTQLKVTEHLSFSQLALSIALRMGQLSFGFSAQLNLRELSIFIAVALTPPRLNMLSLSIGSKTSHFSMLTLLENVFDLQGEALKFLDLIAVEDLDIGQLSLSDDGRKALENFPLDTADPNYHQQLAQVTAQVVANFNAQCHNRYEQLIISAPANAQLTRLGTNTLATNALTLESGHTLCQSHYPIENTAPLHSELLTQQALDTALIPTIALSTDSVTATNDALGEFILTDLGNMRHFHINAQGAVSLNCQAYFGLTPTTFGTRELPVGIFTCGTLVLFYSVRIRFLLSLLNKKLSCMVQCTPINIFGGVLTITASEQQAEQQRLLAQIQSHTANAGLAGSLISTDQKMNGAALALDLDPQTLNLQLFLTGHISLLRLFGVDTLIAITQGSIYLHFSLSWLGIKTTINFSCAYRDIASGFSFSIEIDTSALAQAIASAQRALKDAAAKVRQGVEHAISKLNSAKAEVDKLNNQIRNFNARIEQCKRDIRNSKWYQFWIKIARGADIAGLEIAKAGVWLAMKTAQLALDIAIGVVGIGGKIAEGALNALNKVIGAVTMIFFLKSIGISVTYSASQGIKLAGHLNLTFFGKDIDASFEVGYNPQTAAQQFKNELINKGTQKINDKKNEGLNEINKQAVKNIASNFDAIDDSDSLTSELRRLNTLPLAERWERVLFAPNQDGLDLSEEQEYYQYLQDVNNTTNALFVCSNDVSLQDSDQEMLLCRHSSNELTRYNQRNQAFTDQVNSYLDADFFAATQELSSALKQGINELPQEPRNQLQQRLLRRHAANDATNEVELRGNQLLSSHADVRAAHSALPESLQHTPLGYKLALVDSMCAHGLSQGSIFAPTIVQKTQWAHERITETIKHHQHRMSQQLSAVERNQELIQKIKDELNQAKGDVTSVLEKHYRTQMQQRQVKQNGRLQSQRIVAIDSELEQSLLRLRHTATDAGLNSYWQQPQMRRSSSGSTEPNINARSFAEQDIRRQLANTAKKAKKSTGDNDVEPLNAEELRLWQHALQAEAAIDDMDTLRHIHKDERDLLLKDLAALYYSNLQTRAPVKRQQLRRRSAQQHEPDTELFDERVLRQLLLEAIYACE</sequence>
<proteinExistence type="predicted"/>
<gene>
    <name evidence="2" type="ORF">H9850_05400</name>
</gene>
<feature type="coiled-coil region" evidence="1">
    <location>
        <begin position="616"/>
        <end position="650"/>
    </location>
</feature>
<dbReference type="AlphaFoldDB" id="A0A9D2B1E0"/>